<dbReference type="EMBL" id="JH668226">
    <property type="protein sequence ID" value="EIM22956.1"/>
    <property type="molecule type" value="Genomic_DNA"/>
</dbReference>
<evidence type="ECO:0000256" key="5">
    <source>
        <dbReference type="ARBA" id="ARBA00048763"/>
    </source>
</evidence>
<dbReference type="AlphaFoldDB" id="I4YG64"/>
<evidence type="ECO:0000256" key="3">
    <source>
        <dbReference type="ARBA" id="ARBA00047418"/>
    </source>
</evidence>
<proteinExistence type="inferred from homology"/>
<dbReference type="GeneID" id="18472306"/>
<evidence type="ECO:0000256" key="2">
    <source>
        <dbReference type="ARBA" id="ARBA00025783"/>
    </source>
</evidence>
<dbReference type="Gene3D" id="3.40.50.150">
    <property type="entry name" value="Vaccinia Virus protein VP39"/>
    <property type="match status" value="1"/>
</dbReference>
<keyword evidence="8" id="KW-0808">Transferase</keyword>
<comment type="similarity">
    <text evidence="2">Belongs to the methyltransferase superfamily. Trimethylguanosine synthase family.</text>
</comment>
<dbReference type="HOGENOM" id="CLU_029658_3_1_1"/>
<dbReference type="FunCoup" id="I4YG64">
    <property type="interactions" value="227"/>
</dbReference>
<evidence type="ECO:0000256" key="1">
    <source>
        <dbReference type="ARBA" id="ARBA00018517"/>
    </source>
</evidence>
<dbReference type="InterPro" id="IPR019012">
    <property type="entry name" value="RNA_cap_Gua-N2-MeTrfase"/>
</dbReference>
<dbReference type="Pfam" id="PF09445">
    <property type="entry name" value="Methyltransf_15"/>
    <property type="match status" value="1"/>
</dbReference>
<evidence type="ECO:0000313" key="8">
    <source>
        <dbReference type="EMBL" id="EIM22956.1"/>
    </source>
</evidence>
<dbReference type="PANTHER" id="PTHR14741:SF32">
    <property type="entry name" value="TRIMETHYLGUANOSINE SYNTHASE"/>
    <property type="match status" value="1"/>
</dbReference>
<dbReference type="OMA" id="KALCIYY"/>
<dbReference type="CDD" id="cd02440">
    <property type="entry name" value="AdoMet_MTases"/>
    <property type="match status" value="1"/>
</dbReference>
<evidence type="ECO:0000256" key="6">
    <source>
        <dbReference type="ARBA" id="ARBA00049075"/>
    </source>
</evidence>
<dbReference type="InParanoid" id="I4YG64"/>
<organism evidence="8 9">
    <name type="scientific">Wallemia mellicola (strain ATCC MYA-4683 / CBS 633.66)</name>
    <name type="common">Wallemia sebi (CBS 633.66)</name>
    <dbReference type="NCBI Taxonomy" id="671144"/>
    <lineage>
        <taxon>Eukaryota</taxon>
        <taxon>Fungi</taxon>
        <taxon>Dikarya</taxon>
        <taxon>Basidiomycota</taxon>
        <taxon>Wallemiomycotina</taxon>
        <taxon>Wallemiomycetes</taxon>
        <taxon>Wallemiales</taxon>
        <taxon>Wallemiaceae</taxon>
        <taxon>Wallemia</taxon>
    </lineage>
</organism>
<dbReference type="RefSeq" id="XP_006957001.1">
    <property type="nucleotide sequence ID" value="XM_006956939.1"/>
</dbReference>
<dbReference type="InterPro" id="IPR029063">
    <property type="entry name" value="SAM-dependent_MTases_sf"/>
</dbReference>
<accession>I4YG64</accession>
<dbReference type="PANTHER" id="PTHR14741">
    <property type="entry name" value="S-ADENOSYLMETHIONINE-DEPENDENT METHYLTRANSFERASE RELATED"/>
    <property type="match status" value="1"/>
</dbReference>
<comment type="catalytic activity">
    <reaction evidence="3">
        <text>a 5'-end (N(2),N(7)-dimethyl 5'-triphosphoguanosine)-ribonucleoside in snoRNA + S-adenosyl-L-methionine = a 5'-end (N(2),N(2),N(7)-trimethyl 5'-triphosphoguanosine)-ribonucleoside in snoRNA + S-adenosyl-L-homocysteine + H(+)</text>
        <dbReference type="Rhea" id="RHEA:78507"/>
        <dbReference type="Rhea" id="RHEA-COMP:19088"/>
        <dbReference type="Rhea" id="RHEA-COMP:19090"/>
        <dbReference type="ChEBI" id="CHEBI:15378"/>
        <dbReference type="ChEBI" id="CHEBI:57856"/>
        <dbReference type="ChEBI" id="CHEBI:59789"/>
        <dbReference type="ChEBI" id="CHEBI:167623"/>
        <dbReference type="ChEBI" id="CHEBI:172880"/>
    </reaction>
    <physiologicalReaction direction="left-to-right" evidence="3">
        <dbReference type="Rhea" id="RHEA:78508"/>
    </physiologicalReaction>
</comment>
<reference evidence="8 9" key="1">
    <citation type="journal article" date="2012" name="Fungal Genet. Biol.">
        <title>The genome of the xerotolerant mold Wallemia sebi reveals adaptations to osmotic stress and suggests cryptic sexual reproduction.</title>
        <authorList>
            <person name="Padamsee M."/>
            <person name="Kumar T.K.A."/>
            <person name="Riley R."/>
            <person name="Binder M."/>
            <person name="Boyd A."/>
            <person name="Calvo A.M."/>
            <person name="Furukawa K."/>
            <person name="Hesse C."/>
            <person name="Hohmann S."/>
            <person name="James T.Y."/>
            <person name="LaButti K."/>
            <person name="Lapidus A."/>
            <person name="Lindquist E."/>
            <person name="Lucas S."/>
            <person name="Miller K."/>
            <person name="Shantappa S."/>
            <person name="Grigoriev I.V."/>
            <person name="Hibbett D.S."/>
            <person name="McLaughlin D.J."/>
            <person name="Spatafora J.W."/>
            <person name="Aime M.C."/>
        </authorList>
    </citation>
    <scope>NUCLEOTIDE SEQUENCE [LARGE SCALE GENOMIC DNA]</scope>
    <source>
        <strain evidence="9">ATCC MYA-4683 / CBS 633.66</strain>
    </source>
</reference>
<protein>
    <recommendedName>
        <fullName evidence="1">Trimethylguanosine synthase</fullName>
    </recommendedName>
    <alternativeName>
        <fullName evidence="7">Cap-specific guanine-N(2) methyltransferase</fullName>
    </alternativeName>
</protein>
<evidence type="ECO:0000313" key="9">
    <source>
        <dbReference type="Proteomes" id="UP000005242"/>
    </source>
</evidence>
<keyword evidence="8" id="KW-0489">Methyltransferase</keyword>
<sequence>MEDKYKELIYRDKSQVPEHLLKYYHQRNRLFSQYDQGILLDEESWYSVTPELIAMQTAERCRCNVIVDAFCGVGGNAIAFAFTCEKVIAIDIDPIKIELAKHNAKIYCVDDRIKFINMNYIDWYNSYKRDYDIDIIFYSPPWGGIDYLDTFKLNNLKPVTGTELVKLAKSITPNVCMFLPRNTTIEDISELDERVEIEENWMSGKFKAITVYLGDFYN</sequence>
<comment type="catalytic activity">
    <reaction evidence="4">
        <text>a 5'-end (N(7)-methyl 5'-triphosphoguanosine)-ribonucleoside in snoRNA + S-adenosyl-L-methionine = a 5'-end (N(2),N(7)-dimethyl 5'-triphosphoguanosine)-ribonucleoside in snoRNA + S-adenosyl-L-homocysteine + H(+)</text>
        <dbReference type="Rhea" id="RHEA:78475"/>
        <dbReference type="Rhea" id="RHEA-COMP:19086"/>
        <dbReference type="Rhea" id="RHEA-COMP:19088"/>
        <dbReference type="ChEBI" id="CHEBI:15378"/>
        <dbReference type="ChEBI" id="CHEBI:57856"/>
        <dbReference type="ChEBI" id="CHEBI:59789"/>
        <dbReference type="ChEBI" id="CHEBI:156461"/>
        <dbReference type="ChEBI" id="CHEBI:172880"/>
    </reaction>
    <physiologicalReaction direction="left-to-right" evidence="4">
        <dbReference type="Rhea" id="RHEA:78476"/>
    </physiologicalReaction>
</comment>
<name>I4YG64_WALMC</name>
<dbReference type="GO" id="GO:0005634">
    <property type="term" value="C:nucleus"/>
    <property type="evidence" value="ECO:0007669"/>
    <property type="project" value="TreeGrafter"/>
</dbReference>
<dbReference type="Proteomes" id="UP000005242">
    <property type="component" value="Unassembled WGS sequence"/>
</dbReference>
<evidence type="ECO:0000256" key="4">
    <source>
        <dbReference type="ARBA" id="ARBA00048740"/>
    </source>
</evidence>
<dbReference type="KEGG" id="wse:WALSEDRAFT_43829"/>
<dbReference type="GO" id="GO:0071164">
    <property type="term" value="F:RNA cap trimethylguanosine synthase activity"/>
    <property type="evidence" value="ECO:0007669"/>
    <property type="project" value="TreeGrafter"/>
</dbReference>
<dbReference type="STRING" id="671144.I4YG64"/>
<comment type="catalytic activity">
    <reaction evidence="6">
        <text>a 5'-end (N(7)-methyl 5'-triphosphoguanosine)-ribonucleoside in snRNA + S-adenosyl-L-methionine = a 5'-end (N(2),N(7)-dimethyl 5'-triphosphoguanosine)-ribonucleoside in snRNA + S-adenosyl-L-homocysteine + H(+)</text>
        <dbReference type="Rhea" id="RHEA:78471"/>
        <dbReference type="Rhea" id="RHEA-COMP:19085"/>
        <dbReference type="Rhea" id="RHEA-COMP:19087"/>
        <dbReference type="ChEBI" id="CHEBI:15378"/>
        <dbReference type="ChEBI" id="CHEBI:57856"/>
        <dbReference type="ChEBI" id="CHEBI:59789"/>
        <dbReference type="ChEBI" id="CHEBI:156461"/>
        <dbReference type="ChEBI" id="CHEBI:172880"/>
    </reaction>
    <physiologicalReaction direction="left-to-right" evidence="6">
        <dbReference type="Rhea" id="RHEA:78472"/>
    </physiologicalReaction>
</comment>
<dbReference type="eggNOG" id="KOG2730">
    <property type="taxonomic scope" value="Eukaryota"/>
</dbReference>
<evidence type="ECO:0000256" key="7">
    <source>
        <dbReference type="ARBA" id="ARBA00049790"/>
    </source>
</evidence>
<comment type="catalytic activity">
    <reaction evidence="5">
        <text>a 5'-end (N(2),N(7)-dimethyl 5'-triphosphoguanosine)-ribonucleoside in snRNA + S-adenosyl-L-methionine = a 5'-end (N(2),N(2),N(7)-trimethyl 5'-triphosphoguanosine)-ribonucleoside in snRNA + S-adenosyl-L-homocysteine + H(+)</text>
        <dbReference type="Rhea" id="RHEA:78479"/>
        <dbReference type="Rhea" id="RHEA-COMP:19087"/>
        <dbReference type="Rhea" id="RHEA-COMP:19089"/>
        <dbReference type="ChEBI" id="CHEBI:15378"/>
        <dbReference type="ChEBI" id="CHEBI:57856"/>
        <dbReference type="ChEBI" id="CHEBI:59789"/>
        <dbReference type="ChEBI" id="CHEBI:167623"/>
        <dbReference type="ChEBI" id="CHEBI:172880"/>
    </reaction>
    <physiologicalReaction direction="left-to-right" evidence="5">
        <dbReference type="Rhea" id="RHEA:78480"/>
    </physiologicalReaction>
</comment>
<dbReference type="SUPFAM" id="SSF53335">
    <property type="entry name" value="S-adenosyl-L-methionine-dependent methyltransferases"/>
    <property type="match status" value="1"/>
</dbReference>
<gene>
    <name evidence="8" type="ORF">WALSEDRAFT_43829</name>
</gene>
<keyword evidence="9" id="KW-1185">Reference proteome</keyword>